<name>D0MJK0_RHOM4</name>
<proteinExistence type="inferred from homology"/>
<keyword evidence="3" id="KW-0326">Glycosidase</keyword>
<dbReference type="OrthoDB" id="9781878at2"/>
<gene>
    <name evidence="5" type="ordered locus">Rmar_1774</name>
</gene>
<dbReference type="GO" id="GO:0009311">
    <property type="term" value="P:oligosaccharide metabolic process"/>
    <property type="evidence" value="ECO:0007669"/>
    <property type="project" value="InterPro"/>
</dbReference>
<dbReference type="SUPFAM" id="SSF48208">
    <property type="entry name" value="Six-hairpin glycosidases"/>
    <property type="match status" value="1"/>
</dbReference>
<dbReference type="CAZy" id="GH63">
    <property type="family name" value="Glycoside Hydrolase Family 63"/>
</dbReference>
<evidence type="ECO:0000313" key="5">
    <source>
        <dbReference type="EMBL" id="ACY48658.1"/>
    </source>
</evidence>
<evidence type="ECO:0000259" key="4">
    <source>
        <dbReference type="Pfam" id="PF22422"/>
    </source>
</evidence>
<sequence length="444" mass="51671">MSEPIVIDPDALIEQARAILQANDVNGIFIKPGTYQYPHQWNWDAALVALGLSHFDRPRAEQEIRSLLKGQWKDGMLPHVVYHNGASDYFPTPDFWQIERSPNAPEGVLTSGIVQPPLLATCVRLMHERAPDREASLAFVREIYPALYRWHRWLRTARDPENTGLVAIVHPWESGTDNAARFVEPMIRVIPTRVPAYQRKDFLHVREDERPIQAEYQRFIYLIDLFRQWGYDQETIYARSPFLVQDTLFNALMYRAQRDLRALAAELGEPTEEFDEWLATTRYAFNARLWSEEHGLYFAYDLRARRVLEENGCATFIPLFAGLASERQARRLVEEHLRNPEEYAPDGTRYYVPSQAKNNLFFEPRRYWRGPVWIIINWMVMEGLRRYGYHELAETIRQHSLELVQKSGFMEYYDPRDGTGCGATGFSWTAALTIEMLAGQPVPA</sequence>
<protein>
    <submittedName>
        <fullName evidence="5">Glycoside hydrolase family 37</fullName>
    </submittedName>
</protein>
<dbReference type="Gene3D" id="1.50.10.10">
    <property type="match status" value="1"/>
</dbReference>
<evidence type="ECO:0000313" key="6">
    <source>
        <dbReference type="Proteomes" id="UP000002221"/>
    </source>
</evidence>
<comment type="similarity">
    <text evidence="1">Belongs to the glycosyl hydrolase 63 family.</text>
</comment>
<dbReference type="PANTHER" id="PTHR10412">
    <property type="entry name" value="MANNOSYL-OLIGOSACCHARIDE GLUCOSIDASE"/>
    <property type="match status" value="1"/>
</dbReference>
<dbReference type="Pfam" id="PF22422">
    <property type="entry name" value="MGH1-like_GH"/>
    <property type="match status" value="1"/>
</dbReference>
<reference evidence="5 6" key="1">
    <citation type="journal article" date="2009" name="Stand. Genomic Sci.">
        <title>Complete genome sequence of Rhodothermus marinus type strain (R-10).</title>
        <authorList>
            <person name="Nolan M."/>
            <person name="Tindall B.J."/>
            <person name="Pomrenke H."/>
            <person name="Lapidus A."/>
            <person name="Copeland A."/>
            <person name="Glavina Del Rio T."/>
            <person name="Lucas S."/>
            <person name="Chen F."/>
            <person name="Tice H."/>
            <person name="Cheng J.F."/>
            <person name="Saunders E."/>
            <person name="Han C."/>
            <person name="Bruce D."/>
            <person name="Goodwin L."/>
            <person name="Chain P."/>
            <person name="Pitluck S."/>
            <person name="Ovchinikova G."/>
            <person name="Pati A."/>
            <person name="Ivanova N."/>
            <person name="Mavromatis K."/>
            <person name="Chen A."/>
            <person name="Palaniappan K."/>
            <person name="Land M."/>
            <person name="Hauser L."/>
            <person name="Chang Y.J."/>
            <person name="Jeffries C.D."/>
            <person name="Brettin T."/>
            <person name="Goker M."/>
            <person name="Bristow J."/>
            <person name="Eisen J.A."/>
            <person name="Markowitz V."/>
            <person name="Hugenholtz P."/>
            <person name="Kyrpides N.C."/>
            <person name="Klenk H.P."/>
            <person name="Detter J.C."/>
        </authorList>
    </citation>
    <scope>NUCLEOTIDE SEQUENCE [LARGE SCALE GENOMIC DNA]</scope>
    <source>
        <strain evidence="6">ATCC 43812 / DSM 4252 / R-10</strain>
    </source>
</reference>
<dbReference type="RefSeq" id="WP_012844269.1">
    <property type="nucleotide sequence ID" value="NC_013501.1"/>
</dbReference>
<dbReference type="GO" id="GO:0004573">
    <property type="term" value="F:Glc3Man9GlcNAc2 oligosaccharide glucosidase activity"/>
    <property type="evidence" value="ECO:0007669"/>
    <property type="project" value="InterPro"/>
</dbReference>
<dbReference type="eggNOG" id="COG1626">
    <property type="taxonomic scope" value="Bacteria"/>
</dbReference>
<dbReference type="KEGG" id="rmr:Rmar_1774"/>
<dbReference type="PANTHER" id="PTHR10412:SF11">
    <property type="entry name" value="MANNOSYL-OLIGOSACCHARIDE GLUCOSIDASE"/>
    <property type="match status" value="1"/>
</dbReference>
<organism evidence="5 6">
    <name type="scientific">Rhodothermus marinus (strain ATCC 43812 / DSM 4252 / R-10)</name>
    <name type="common">Rhodothermus obamensis</name>
    <dbReference type="NCBI Taxonomy" id="518766"/>
    <lineage>
        <taxon>Bacteria</taxon>
        <taxon>Pseudomonadati</taxon>
        <taxon>Rhodothermota</taxon>
        <taxon>Rhodothermia</taxon>
        <taxon>Rhodothermales</taxon>
        <taxon>Rhodothermaceae</taxon>
        <taxon>Rhodothermus</taxon>
    </lineage>
</organism>
<accession>D0MJK0</accession>
<keyword evidence="2 5" id="KW-0378">Hydrolase</keyword>
<dbReference type="InterPro" id="IPR054491">
    <property type="entry name" value="MGH1-like_GH"/>
</dbReference>
<dbReference type="EMBL" id="CP001807">
    <property type="protein sequence ID" value="ACY48658.1"/>
    <property type="molecule type" value="Genomic_DNA"/>
</dbReference>
<evidence type="ECO:0000256" key="3">
    <source>
        <dbReference type="ARBA" id="ARBA00023295"/>
    </source>
</evidence>
<evidence type="ECO:0000256" key="1">
    <source>
        <dbReference type="ARBA" id="ARBA00010833"/>
    </source>
</evidence>
<dbReference type="InterPro" id="IPR012341">
    <property type="entry name" value="6hp_glycosidase-like_sf"/>
</dbReference>
<dbReference type="InterPro" id="IPR008928">
    <property type="entry name" value="6-hairpin_glycosidase_sf"/>
</dbReference>
<dbReference type="InterPro" id="IPR004888">
    <property type="entry name" value="Glycoside_hydrolase_63"/>
</dbReference>
<dbReference type="AlphaFoldDB" id="D0MJK0"/>
<dbReference type="STRING" id="518766.Rmar_1774"/>
<keyword evidence="6" id="KW-1185">Reference proteome</keyword>
<dbReference type="Proteomes" id="UP000002221">
    <property type="component" value="Chromosome"/>
</dbReference>
<feature type="domain" description="Mannosylglycerate hydrolase MGH1-like glycoside hydrolase" evidence="4">
    <location>
        <begin position="37"/>
        <end position="429"/>
    </location>
</feature>
<evidence type="ECO:0000256" key="2">
    <source>
        <dbReference type="ARBA" id="ARBA00022801"/>
    </source>
</evidence>
<dbReference type="GO" id="GO:0006487">
    <property type="term" value="P:protein N-linked glycosylation"/>
    <property type="evidence" value="ECO:0007669"/>
    <property type="project" value="TreeGrafter"/>
</dbReference>
<dbReference type="HOGENOM" id="CLU_015270_1_0_10"/>